<sequence length="399" mass="40938">MTGFLRRLWSANNVTLTFLSMILAVIIGAVLIIISDADVLAKFGYFTARPSDALNASWLLVATAYGDLLKGALGDPAVFSAWFAGTATWQQALTPLSETLTYAAPLVFTGLSVALAFRGGLFNIGAQGQAVLGCLAAGVAGFTFGLPIVLNLIVALVAGVVGGALWGFIPGFLKARTGAHEVITTIMLNYTAGLFLSWLVIQKGVQAPGRTDAISKSVAESAMLPSPGGVLRVHLGIILAVLVTVGVAWLLNRSAFGFELRAVGSNPHAAKTAGISVSKTYVLLMAIAGGLAGLGGAVQVLGTAHALTPAVAGNIGFDGLLVALLGRNRPWSTFFAALLFGALRAGGNRMQSFSGISLELVTVLQALIVIFIAAPALVKAIFRLRAARAAGLGASLAKG</sequence>
<dbReference type="InterPro" id="IPR001851">
    <property type="entry name" value="ABC_transp_permease"/>
</dbReference>
<dbReference type="PANTHER" id="PTHR47089">
    <property type="entry name" value="ABC TRANSPORTER, PERMEASE PROTEIN"/>
    <property type="match status" value="1"/>
</dbReference>
<keyword evidence="8" id="KW-1185">Reference proteome</keyword>
<feature type="transmembrane region" description="Helical" evidence="6">
    <location>
        <begin position="99"/>
        <end position="117"/>
    </location>
</feature>
<dbReference type="PANTHER" id="PTHR47089:SF1">
    <property type="entry name" value="GUANOSINE ABC TRANSPORTER PERMEASE PROTEIN NUPP"/>
    <property type="match status" value="1"/>
</dbReference>
<keyword evidence="2" id="KW-1003">Cell membrane</keyword>
<protein>
    <submittedName>
        <fullName evidence="7">Nucleoside ABC transporter membrane protein</fullName>
    </submittedName>
</protein>
<feature type="transmembrane region" description="Helical" evidence="6">
    <location>
        <begin position="12"/>
        <end position="34"/>
    </location>
</feature>
<keyword evidence="3 6" id="KW-0812">Transmembrane</keyword>
<dbReference type="EMBL" id="PVMZ01000002">
    <property type="protein sequence ID" value="PRX24475.1"/>
    <property type="molecule type" value="Genomic_DNA"/>
</dbReference>
<evidence type="ECO:0000256" key="6">
    <source>
        <dbReference type="SAM" id="Phobius"/>
    </source>
</evidence>
<dbReference type="Proteomes" id="UP000239415">
    <property type="component" value="Unassembled WGS sequence"/>
</dbReference>
<dbReference type="Pfam" id="PF02653">
    <property type="entry name" value="BPD_transp_2"/>
    <property type="match status" value="1"/>
</dbReference>
<feature type="transmembrane region" description="Helical" evidence="6">
    <location>
        <begin position="182"/>
        <end position="201"/>
    </location>
</feature>
<evidence type="ECO:0000256" key="1">
    <source>
        <dbReference type="ARBA" id="ARBA00004651"/>
    </source>
</evidence>
<accession>A0A2T0KLG8</accession>
<organism evidence="7 8">
    <name type="scientific">Actinoplanes italicus</name>
    <dbReference type="NCBI Taxonomy" id="113567"/>
    <lineage>
        <taxon>Bacteria</taxon>
        <taxon>Bacillati</taxon>
        <taxon>Actinomycetota</taxon>
        <taxon>Actinomycetes</taxon>
        <taxon>Micromonosporales</taxon>
        <taxon>Micromonosporaceae</taxon>
        <taxon>Actinoplanes</taxon>
    </lineage>
</organism>
<evidence type="ECO:0000256" key="3">
    <source>
        <dbReference type="ARBA" id="ARBA00022692"/>
    </source>
</evidence>
<reference evidence="7 8" key="1">
    <citation type="submission" date="2018-03" db="EMBL/GenBank/DDBJ databases">
        <title>Genomic Encyclopedia of Archaeal and Bacterial Type Strains, Phase II (KMG-II): from individual species to whole genera.</title>
        <authorList>
            <person name="Goeker M."/>
        </authorList>
    </citation>
    <scope>NUCLEOTIDE SEQUENCE [LARGE SCALE GENOMIC DNA]</scope>
    <source>
        <strain evidence="7 8">DSM 43146</strain>
    </source>
</reference>
<dbReference type="CDD" id="cd06580">
    <property type="entry name" value="TM_PBP1_transp_TpRbsC_like"/>
    <property type="match status" value="1"/>
</dbReference>
<comment type="caution">
    <text evidence="7">The sequence shown here is derived from an EMBL/GenBank/DDBJ whole genome shotgun (WGS) entry which is preliminary data.</text>
</comment>
<dbReference type="OrthoDB" id="45037at2"/>
<feature type="transmembrane region" description="Helical" evidence="6">
    <location>
        <begin position="152"/>
        <end position="173"/>
    </location>
</feature>
<feature type="transmembrane region" description="Helical" evidence="6">
    <location>
        <begin position="353"/>
        <end position="378"/>
    </location>
</feature>
<feature type="transmembrane region" description="Helical" evidence="6">
    <location>
        <begin position="281"/>
        <end position="300"/>
    </location>
</feature>
<evidence type="ECO:0000313" key="8">
    <source>
        <dbReference type="Proteomes" id="UP000239415"/>
    </source>
</evidence>
<comment type="subcellular location">
    <subcellularLocation>
        <location evidence="1">Cell membrane</location>
        <topology evidence="1">Multi-pass membrane protein</topology>
    </subcellularLocation>
</comment>
<gene>
    <name evidence="7" type="ORF">CLV67_102252</name>
</gene>
<name>A0A2T0KLG8_9ACTN</name>
<feature type="transmembrane region" description="Helical" evidence="6">
    <location>
        <begin position="129"/>
        <end position="146"/>
    </location>
</feature>
<dbReference type="GO" id="GO:0005886">
    <property type="term" value="C:plasma membrane"/>
    <property type="evidence" value="ECO:0007669"/>
    <property type="project" value="UniProtKB-SubCell"/>
</dbReference>
<evidence type="ECO:0000256" key="5">
    <source>
        <dbReference type="ARBA" id="ARBA00023136"/>
    </source>
</evidence>
<evidence type="ECO:0000256" key="4">
    <source>
        <dbReference type="ARBA" id="ARBA00022989"/>
    </source>
</evidence>
<dbReference type="RefSeq" id="WP_106315980.1">
    <property type="nucleotide sequence ID" value="NZ_BOMO01000014.1"/>
</dbReference>
<proteinExistence type="predicted"/>
<dbReference type="AlphaFoldDB" id="A0A2T0KLG8"/>
<feature type="transmembrane region" description="Helical" evidence="6">
    <location>
        <begin position="233"/>
        <end position="251"/>
    </location>
</feature>
<keyword evidence="5 6" id="KW-0472">Membrane</keyword>
<dbReference type="GO" id="GO:0022857">
    <property type="term" value="F:transmembrane transporter activity"/>
    <property type="evidence" value="ECO:0007669"/>
    <property type="project" value="InterPro"/>
</dbReference>
<keyword evidence="4 6" id="KW-1133">Transmembrane helix</keyword>
<evidence type="ECO:0000313" key="7">
    <source>
        <dbReference type="EMBL" id="PRX24475.1"/>
    </source>
</evidence>
<evidence type="ECO:0000256" key="2">
    <source>
        <dbReference type="ARBA" id="ARBA00022475"/>
    </source>
</evidence>